<feature type="binding site" evidence="5 6">
    <location>
        <position position="199"/>
    </location>
    <ligand>
        <name>FMN</name>
        <dbReference type="ChEBI" id="CHEBI:58210"/>
    </ligand>
</feature>
<dbReference type="Pfam" id="PF10590">
    <property type="entry name" value="PNP_phzG_C"/>
    <property type="match status" value="1"/>
</dbReference>
<evidence type="ECO:0000313" key="11">
    <source>
        <dbReference type="Proteomes" id="UP000316252"/>
    </source>
</evidence>
<feature type="domain" description="Pyridoxine 5'-phosphate oxidase dimerisation C-terminal" evidence="9">
    <location>
        <begin position="176"/>
        <end position="224"/>
    </location>
</feature>
<feature type="binding site" evidence="5">
    <location>
        <position position="134"/>
    </location>
    <ligand>
        <name>substrate</name>
    </ligand>
</feature>
<feature type="binding site" evidence="5 6">
    <location>
        <position position="85"/>
    </location>
    <ligand>
        <name>FMN</name>
        <dbReference type="ChEBI" id="CHEBI:58210"/>
    </ligand>
</feature>
<dbReference type="InterPro" id="IPR000659">
    <property type="entry name" value="Pyridox_Oxase"/>
</dbReference>
<accession>A0A506Y2D5</accession>
<proteinExistence type="inferred from homology"/>
<keyword evidence="3 5" id="KW-0288">FMN</keyword>
<dbReference type="UniPathway" id="UPA01068">
    <property type="reaction ID" value="UER00304"/>
</dbReference>
<dbReference type="InterPro" id="IPR019576">
    <property type="entry name" value="Pyridoxamine_oxidase_dimer_C"/>
</dbReference>
<comment type="caution">
    <text evidence="5">Lacks conserved residue(s) required for the propagation of feature annotation.</text>
</comment>
<dbReference type="PANTHER" id="PTHR10851:SF0">
    <property type="entry name" value="PYRIDOXINE-5'-PHOSPHATE OXIDASE"/>
    <property type="match status" value="1"/>
</dbReference>
<reference evidence="10 11" key="1">
    <citation type="submission" date="2019-06" db="EMBL/GenBank/DDBJ databases">
        <authorList>
            <person name="Li F."/>
        </authorList>
    </citation>
    <scope>NUCLEOTIDE SEQUENCE [LARGE SCALE GENOMIC DNA]</scope>
    <source>
        <strain evidence="10 11">10F1D-1</strain>
    </source>
</reference>
<evidence type="ECO:0000256" key="4">
    <source>
        <dbReference type="ARBA" id="ARBA00023002"/>
    </source>
</evidence>
<protein>
    <recommendedName>
        <fullName evidence="5">Pyridoxine/pyridoxamine 5'-phosphate oxidase</fullName>
        <ecNumber evidence="5">1.4.3.5</ecNumber>
    </recommendedName>
    <alternativeName>
        <fullName evidence="5">PNP/PMP oxidase</fullName>
        <shortName evidence="5">PNPOx</shortName>
    </alternativeName>
    <alternativeName>
        <fullName evidence="5">Pyridoxal 5'-phosphate synthase</fullName>
    </alternativeName>
</protein>
<comment type="catalytic activity">
    <reaction evidence="5">
        <text>pyridoxamine 5'-phosphate + O2 + H2O = pyridoxal 5'-phosphate + H2O2 + NH4(+)</text>
        <dbReference type="Rhea" id="RHEA:15817"/>
        <dbReference type="ChEBI" id="CHEBI:15377"/>
        <dbReference type="ChEBI" id="CHEBI:15379"/>
        <dbReference type="ChEBI" id="CHEBI:16240"/>
        <dbReference type="ChEBI" id="CHEBI:28938"/>
        <dbReference type="ChEBI" id="CHEBI:58451"/>
        <dbReference type="ChEBI" id="CHEBI:597326"/>
        <dbReference type="EC" id="1.4.3.5"/>
    </reaction>
</comment>
<feature type="binding site" evidence="5 6">
    <location>
        <position position="189"/>
    </location>
    <ligand>
        <name>FMN</name>
        <dbReference type="ChEBI" id="CHEBI:58210"/>
    </ligand>
</feature>
<dbReference type="InterPro" id="IPR019740">
    <property type="entry name" value="Pyridox_Oxase_CS"/>
</dbReference>
<comment type="cofactor">
    <cofactor evidence="5 6">
        <name>FMN</name>
        <dbReference type="ChEBI" id="CHEBI:58210"/>
    </cofactor>
    <text evidence="5 6">Binds 1 FMN per subunit.</text>
</comment>
<feature type="binding site" evidence="5">
    <location>
        <position position="130"/>
    </location>
    <ligand>
        <name>substrate</name>
    </ligand>
</feature>
<dbReference type="EMBL" id="VHQG01000002">
    <property type="protein sequence ID" value="TPW75607.1"/>
    <property type="molecule type" value="Genomic_DNA"/>
</dbReference>
<dbReference type="OrthoDB" id="9780392at2"/>
<keyword evidence="11" id="KW-1185">Reference proteome</keyword>
<feature type="binding site" evidence="5 6">
    <location>
        <position position="86"/>
    </location>
    <ligand>
        <name>FMN</name>
        <dbReference type="ChEBI" id="CHEBI:58210"/>
    </ligand>
</feature>
<dbReference type="PIRSF" id="PIRSF000190">
    <property type="entry name" value="Pyd_amn-ph_oxd"/>
    <property type="match status" value="1"/>
</dbReference>
<evidence type="ECO:0000256" key="5">
    <source>
        <dbReference type="HAMAP-Rule" id="MF_01629"/>
    </source>
</evidence>
<gene>
    <name evidence="5 10" type="primary">pdxH</name>
    <name evidence="10" type="ORF">FJ657_06910</name>
</gene>
<dbReference type="NCBIfam" id="NF004231">
    <property type="entry name" value="PRK05679.1"/>
    <property type="match status" value="1"/>
</dbReference>
<evidence type="ECO:0000259" key="8">
    <source>
        <dbReference type="Pfam" id="PF01243"/>
    </source>
</evidence>
<feature type="compositionally biased region" description="Basic and acidic residues" evidence="7">
    <location>
        <begin position="1"/>
        <end position="11"/>
    </location>
</feature>
<feature type="binding site" evidence="5">
    <location>
        <begin position="195"/>
        <end position="197"/>
    </location>
    <ligand>
        <name>substrate</name>
    </ligand>
</feature>
<comment type="caution">
    <text evidence="10">The sequence shown here is derived from an EMBL/GenBank/DDBJ whole genome shotgun (WGS) entry which is preliminary data.</text>
</comment>
<organism evidence="10 11">
    <name type="scientific">Schumannella soli</name>
    <dbReference type="NCBI Taxonomy" id="2590779"/>
    <lineage>
        <taxon>Bacteria</taxon>
        <taxon>Bacillati</taxon>
        <taxon>Actinomycetota</taxon>
        <taxon>Actinomycetes</taxon>
        <taxon>Micrococcales</taxon>
        <taxon>Microbacteriaceae</taxon>
        <taxon>Schumannella</taxon>
    </lineage>
</organism>
<feature type="binding site" evidence="5">
    <location>
        <position position="66"/>
    </location>
    <ligand>
        <name>substrate</name>
    </ligand>
</feature>
<dbReference type="GO" id="GO:0008615">
    <property type="term" value="P:pyridoxine biosynthetic process"/>
    <property type="evidence" value="ECO:0007669"/>
    <property type="project" value="UniProtKB-UniRule"/>
</dbReference>
<feature type="region of interest" description="Disordered" evidence="7">
    <location>
        <begin position="1"/>
        <end position="20"/>
    </location>
</feature>
<dbReference type="SUPFAM" id="SSF50475">
    <property type="entry name" value="FMN-binding split barrel"/>
    <property type="match status" value="1"/>
</dbReference>
<dbReference type="InterPro" id="IPR012349">
    <property type="entry name" value="Split_barrel_FMN-bd"/>
</dbReference>
<evidence type="ECO:0000256" key="3">
    <source>
        <dbReference type="ARBA" id="ARBA00022643"/>
    </source>
</evidence>
<comment type="function">
    <text evidence="5">Catalyzes the oxidation of either pyridoxine 5'-phosphate (PNP) or pyridoxamine 5'-phosphate (PMP) into pyridoxal 5'-phosphate (PLP).</text>
</comment>
<dbReference type="Gene3D" id="2.30.110.10">
    <property type="entry name" value="Electron Transport, Fmn-binding Protein, Chain A"/>
    <property type="match status" value="1"/>
</dbReference>
<feature type="domain" description="Pyridoxamine 5'-phosphate oxidase N-terminal" evidence="8">
    <location>
        <begin position="35"/>
        <end position="160"/>
    </location>
</feature>
<evidence type="ECO:0000256" key="6">
    <source>
        <dbReference type="PIRSR" id="PIRSR000190-2"/>
    </source>
</evidence>
<feature type="binding site" evidence="5">
    <location>
        <position position="126"/>
    </location>
    <ligand>
        <name>substrate</name>
    </ligand>
</feature>
<dbReference type="GO" id="GO:0010181">
    <property type="term" value="F:FMN binding"/>
    <property type="evidence" value="ECO:0007669"/>
    <property type="project" value="UniProtKB-UniRule"/>
</dbReference>
<evidence type="ECO:0000313" key="10">
    <source>
        <dbReference type="EMBL" id="TPW75607.1"/>
    </source>
</evidence>
<dbReference type="InterPro" id="IPR011576">
    <property type="entry name" value="Pyridox_Oxase_N"/>
</dbReference>
<feature type="binding site" evidence="5 6">
    <location>
        <position position="108"/>
    </location>
    <ligand>
        <name>FMN</name>
        <dbReference type="ChEBI" id="CHEBI:58210"/>
    </ligand>
</feature>
<feature type="binding site" evidence="5 6">
    <location>
        <begin position="61"/>
        <end position="66"/>
    </location>
    <ligand>
        <name>FMN</name>
        <dbReference type="ChEBI" id="CHEBI:58210"/>
    </ligand>
</feature>
<dbReference type="PANTHER" id="PTHR10851">
    <property type="entry name" value="PYRIDOXINE-5-PHOSPHATE OXIDASE"/>
    <property type="match status" value="1"/>
</dbReference>
<keyword evidence="4 5" id="KW-0560">Oxidoreductase</keyword>
<dbReference type="EC" id="1.4.3.5" evidence="5"/>
<feature type="binding site" evidence="5 6">
    <location>
        <begin position="143"/>
        <end position="144"/>
    </location>
    <ligand>
        <name>FMN</name>
        <dbReference type="ChEBI" id="CHEBI:58210"/>
    </ligand>
</feature>
<evidence type="ECO:0000256" key="1">
    <source>
        <dbReference type="ARBA" id="ARBA00007301"/>
    </source>
</evidence>
<dbReference type="Proteomes" id="UP000316252">
    <property type="component" value="Unassembled WGS sequence"/>
</dbReference>
<evidence type="ECO:0000256" key="2">
    <source>
        <dbReference type="ARBA" id="ARBA00022630"/>
    </source>
</evidence>
<comment type="similarity">
    <text evidence="1 5">Belongs to the pyridoxamine 5'-phosphate oxidase family.</text>
</comment>
<keyword evidence="2 5" id="KW-0285">Flavoprotein</keyword>
<dbReference type="PROSITE" id="PS01064">
    <property type="entry name" value="PYRIDOX_OXIDASE"/>
    <property type="match status" value="1"/>
</dbReference>
<comment type="catalytic activity">
    <reaction evidence="5">
        <text>pyridoxine 5'-phosphate + O2 = pyridoxal 5'-phosphate + H2O2</text>
        <dbReference type="Rhea" id="RHEA:15149"/>
        <dbReference type="ChEBI" id="CHEBI:15379"/>
        <dbReference type="ChEBI" id="CHEBI:16240"/>
        <dbReference type="ChEBI" id="CHEBI:58589"/>
        <dbReference type="ChEBI" id="CHEBI:597326"/>
        <dbReference type="EC" id="1.4.3.5"/>
    </reaction>
</comment>
<dbReference type="AlphaFoldDB" id="A0A506Y2D5"/>
<keyword evidence="5" id="KW-0664">Pyridoxine biosynthesis</keyword>
<comment type="subunit">
    <text evidence="5">Homodimer.</text>
</comment>
<sequence>MTDSLARHDDYDGPPFDESTIARDPFTQLRGWLADAEAAGLPDPNAMVLGTVDSDGAPSSRTVLLKGLAGPDGPALEFVTNGLSRKGRALALEPRVSLLFPWYALRRQVIVDGVAHPAPPELSDGYWATRPRGSQIGGWASRQSQPAADRAELERAVADAERRFAGVDAVPRPPHWGAWLVVPRSVEFWQGRPSRLHDRLVFERDLPDAVHASAGEWRLLRRQP</sequence>
<evidence type="ECO:0000259" key="9">
    <source>
        <dbReference type="Pfam" id="PF10590"/>
    </source>
</evidence>
<comment type="pathway">
    <text evidence="5">Cofactor metabolism; pyridoxal 5'-phosphate salvage; pyridoxal 5'-phosphate from pyridoxine 5'-phosphate: step 1/1.</text>
</comment>
<dbReference type="GO" id="GO:0004733">
    <property type="term" value="F:pyridoxamine phosphate oxidase activity"/>
    <property type="evidence" value="ECO:0007669"/>
    <property type="project" value="UniProtKB-UniRule"/>
</dbReference>
<dbReference type="NCBIfam" id="TIGR00558">
    <property type="entry name" value="pdxH"/>
    <property type="match status" value="1"/>
</dbReference>
<dbReference type="HAMAP" id="MF_01629">
    <property type="entry name" value="PdxH"/>
    <property type="match status" value="1"/>
</dbReference>
<dbReference type="RefSeq" id="WP_141162967.1">
    <property type="nucleotide sequence ID" value="NZ_VHQG01000002.1"/>
</dbReference>
<name>A0A506Y2D5_9MICO</name>
<evidence type="ECO:0000256" key="7">
    <source>
        <dbReference type="SAM" id="MobiDB-lite"/>
    </source>
</evidence>
<comment type="pathway">
    <text evidence="5">Cofactor metabolism; pyridoxal 5'-phosphate salvage; pyridoxal 5'-phosphate from pyridoxamine 5'-phosphate: step 1/1.</text>
</comment>
<dbReference type="Pfam" id="PF01243">
    <property type="entry name" value="PNPOx_N"/>
    <property type="match status" value="1"/>
</dbReference>